<keyword evidence="7" id="KW-0677">Repeat</keyword>
<reference evidence="14 15" key="1">
    <citation type="submission" date="2022-05" db="EMBL/GenBank/DDBJ databases">
        <authorList>
            <consortium name="Genoscope - CEA"/>
            <person name="William W."/>
        </authorList>
    </citation>
    <scope>NUCLEOTIDE SEQUENCE [LARGE SCALE GENOMIC DNA]</scope>
</reference>
<evidence type="ECO:0000256" key="12">
    <source>
        <dbReference type="PROSITE-ProRule" id="PRU00803"/>
    </source>
</evidence>
<dbReference type="EC" id="3.1.4.50" evidence="3"/>
<evidence type="ECO:0000256" key="4">
    <source>
        <dbReference type="ARBA" id="ARBA00015988"/>
    </source>
</evidence>
<dbReference type="EMBL" id="CALNXK010000196">
    <property type="protein sequence ID" value="CAH3175011.1"/>
    <property type="molecule type" value="Genomic_DNA"/>
</dbReference>
<comment type="caution">
    <text evidence="14">The sequence shown here is derived from an EMBL/GenBank/DDBJ whole genome shotgun (WGS) entry which is preliminary data.</text>
</comment>
<keyword evidence="15" id="KW-1185">Reference proteome</keyword>
<dbReference type="PANTHER" id="PTHR23221">
    <property type="entry name" value="GLYCOSYLPHOSPHATIDYLINOSITOL PHOSPHOLIPASE D"/>
    <property type="match status" value="1"/>
</dbReference>
<feature type="repeat" description="FG-GAP" evidence="12">
    <location>
        <begin position="410"/>
        <end position="470"/>
    </location>
</feature>
<dbReference type="PRINTS" id="PR00718">
    <property type="entry name" value="PHPHLIPASED"/>
</dbReference>
<feature type="domain" description="Phospholipase C/D" evidence="13">
    <location>
        <begin position="56"/>
        <end position="235"/>
    </location>
</feature>
<gene>
    <name evidence="14" type="ORF">PLOB_00015647</name>
</gene>
<dbReference type="SMART" id="SM00191">
    <property type="entry name" value="Int_alpha"/>
    <property type="match status" value="5"/>
</dbReference>
<evidence type="ECO:0000256" key="3">
    <source>
        <dbReference type="ARBA" id="ARBA00012284"/>
    </source>
</evidence>
<protein>
    <recommendedName>
        <fullName evidence="4">Phosphatidylinositol-glycan-specific phospholipase D</fullName>
        <ecNumber evidence="3">3.1.4.50</ecNumber>
    </recommendedName>
    <alternativeName>
        <fullName evidence="10">Glycosyl-phosphatidylinositol-specific phospholipase D</fullName>
    </alternativeName>
</protein>
<dbReference type="InterPro" id="IPR013517">
    <property type="entry name" value="FG-GAP"/>
</dbReference>
<dbReference type="InterPro" id="IPR013519">
    <property type="entry name" value="Int_alpha_beta-p"/>
</dbReference>
<keyword evidence="8" id="KW-0378">Hydrolase</keyword>
<evidence type="ECO:0000256" key="8">
    <source>
        <dbReference type="ARBA" id="ARBA00022801"/>
    </source>
</evidence>
<evidence type="ECO:0000256" key="2">
    <source>
        <dbReference type="ARBA" id="ARBA00008652"/>
    </source>
</evidence>
<dbReference type="Gene3D" id="2.130.10.130">
    <property type="entry name" value="Integrin alpha, N-terminal"/>
    <property type="match status" value="2"/>
</dbReference>
<dbReference type="SUPFAM" id="SSF69318">
    <property type="entry name" value="Integrin alpha N-terminal domain"/>
    <property type="match status" value="1"/>
</dbReference>
<feature type="repeat" description="FG-GAP" evidence="12">
    <location>
        <begin position="479"/>
        <end position="540"/>
    </location>
</feature>
<dbReference type="Pfam" id="PF01839">
    <property type="entry name" value="FG-GAP"/>
    <property type="match status" value="2"/>
</dbReference>
<evidence type="ECO:0000256" key="11">
    <source>
        <dbReference type="ARBA" id="ARBA00093237"/>
    </source>
</evidence>
<keyword evidence="5" id="KW-0964">Secreted</keyword>
<name>A0ABN8R7Z5_9CNID</name>
<dbReference type="InterPro" id="IPR001028">
    <property type="entry name" value="Gprt_PLipase_D"/>
</dbReference>
<evidence type="ECO:0000256" key="6">
    <source>
        <dbReference type="ARBA" id="ARBA00022729"/>
    </source>
</evidence>
<evidence type="ECO:0000256" key="10">
    <source>
        <dbReference type="ARBA" id="ARBA00029753"/>
    </source>
</evidence>
<organism evidence="14 15">
    <name type="scientific">Porites lobata</name>
    <dbReference type="NCBI Taxonomy" id="104759"/>
    <lineage>
        <taxon>Eukaryota</taxon>
        <taxon>Metazoa</taxon>
        <taxon>Cnidaria</taxon>
        <taxon>Anthozoa</taxon>
        <taxon>Hexacorallia</taxon>
        <taxon>Scleractinia</taxon>
        <taxon>Fungiina</taxon>
        <taxon>Poritidae</taxon>
        <taxon>Porites</taxon>
    </lineage>
</organism>
<dbReference type="Proteomes" id="UP001159405">
    <property type="component" value="Unassembled WGS sequence"/>
</dbReference>
<dbReference type="PANTHER" id="PTHR23221:SF7">
    <property type="entry name" value="PHOSPHATIDYLINOSITOL-GLYCAN-SPECIFIC PHOSPHOLIPASE D"/>
    <property type="match status" value="1"/>
</dbReference>
<evidence type="ECO:0000256" key="5">
    <source>
        <dbReference type="ARBA" id="ARBA00022525"/>
    </source>
</evidence>
<dbReference type="SUPFAM" id="SSF48537">
    <property type="entry name" value="Phospholipase C/P1 nuclease"/>
    <property type="match status" value="1"/>
</dbReference>
<evidence type="ECO:0000256" key="1">
    <source>
        <dbReference type="ARBA" id="ARBA00004613"/>
    </source>
</evidence>
<dbReference type="InterPro" id="IPR028994">
    <property type="entry name" value="Integrin_alpha_N"/>
</dbReference>
<dbReference type="InterPro" id="IPR008947">
    <property type="entry name" value="PLipase_C/P1_nuclease_dom_sf"/>
</dbReference>
<feature type="repeat" description="FG-GAP" evidence="12">
    <location>
        <begin position="542"/>
        <end position="602"/>
    </location>
</feature>
<sequence>MKAKYFTLQTLNDNSLSPQSNSGSKKMAESGLALFLSVLFLLLFVTARVYCCGMSTHIDIAHQAINWFKDARNGTDYREIILKHQDAFIAGNPYPDSMYSSFCYSGKFHSIAEDTHWSPFLNATVNYIRKKYPKPWDQDTEKLVAFTLGFVSHQVADVTWHSLGINQGFLTTMGDVNFFGSFSAAHSIGDPGGDMVASFEGDTRQLPSGLKEWYLPSSDLEEIYTEYYGEKKITKEEIEVCSALMLLGWIGEQIAGEKLFPKYAKTSPFLVEDFHTYFQGGVADMAAWSVLLWHKTIDMLEHGTDTCSIPKSPLFISCNKSEHGILLQRTQRQKLWNPGMIMLQQDIHKTLRLSGVNIKQSRRGSFFSLSESLQSKIQKVKNFKKSCLGSANNPPQITENVNNVDQEVTTTPVEYSSSVPYARTGWSLAYGNFSGLSLSLVIGAPGYGTPGNSQHGCVYLVTNNAESGLPSRNLNLDSDADMIVNGTVENGRFGTAVAIVDLNQDGLDDLAVSAPSTGANSLQYTGTVYVFYGEQGKGLNPKPGLTIHGNGTYYNLGTSLLGADIDGDGFKDLIIGSPFAPEGGPQRGSVAVFLAKTQRKPGSALFVQDADWLAVGEQNYSWFGYSMAVANLYGKLMLTIGAPTFRLCAVQNCSYSKNDKQSVGRVYFFSVTSTPFPQPMATITGSETFMKLGTSLAVGNPYRHGDDDNMLAVSAATQNIQGRILDFKLPVQFDQSGAVYMINLTTVLQLGKDVSLKDVNYTTVFEGDRSFARFGWGLEFTDINQDGIKDLLFSAPFRTRDITDEIKGAEEGGLYAFYGGNNFPSGNATRGCQGVDPCPGVKASFVVKSTEERSRLGTTFISIPLPSASAVDLVVSSPRSSKSPLHSGSVHVLHLTK</sequence>
<evidence type="ECO:0000313" key="15">
    <source>
        <dbReference type="Proteomes" id="UP001159405"/>
    </source>
</evidence>
<dbReference type="Pfam" id="PF00882">
    <property type="entry name" value="Zn_dep_PLPC"/>
    <property type="match status" value="1"/>
</dbReference>
<dbReference type="InterPro" id="IPR029002">
    <property type="entry name" value="PLPC/GPLD1"/>
</dbReference>
<keyword evidence="6" id="KW-0732">Signal</keyword>
<proteinExistence type="inferred from homology"/>
<evidence type="ECO:0000313" key="14">
    <source>
        <dbReference type="EMBL" id="CAH3175011.1"/>
    </source>
</evidence>
<comment type="similarity">
    <text evidence="2">Belongs to the GPLD1 family.</text>
</comment>
<evidence type="ECO:0000259" key="13">
    <source>
        <dbReference type="Pfam" id="PF00882"/>
    </source>
</evidence>
<comment type="subcellular location">
    <subcellularLocation>
        <location evidence="1">Secreted</location>
    </subcellularLocation>
</comment>
<evidence type="ECO:0000256" key="9">
    <source>
        <dbReference type="ARBA" id="ARBA00023180"/>
    </source>
</evidence>
<keyword evidence="9" id="KW-0325">Glycoprotein</keyword>
<comment type="catalytic activity">
    <reaction evidence="11">
        <text>a 6-(alpha-D-glucosaminyl)-1-(1,2-diacyl-sn-glycero-3-phospho)-1D-myo-inositol + H2O = 6-(alpha-D-glucosaminyl)-1D-myo-inositol + a 1,2-diacyl-sn-glycero-3-phosphate + H(+)</text>
        <dbReference type="Rhea" id="RHEA:10832"/>
        <dbReference type="ChEBI" id="CHEBI:15377"/>
        <dbReference type="ChEBI" id="CHEBI:15378"/>
        <dbReference type="ChEBI" id="CHEBI:57997"/>
        <dbReference type="ChEBI" id="CHEBI:58608"/>
        <dbReference type="ChEBI" id="CHEBI:58700"/>
        <dbReference type="EC" id="3.1.4.50"/>
    </reaction>
</comment>
<evidence type="ECO:0000256" key="7">
    <source>
        <dbReference type="ARBA" id="ARBA00022737"/>
    </source>
</evidence>
<dbReference type="PROSITE" id="PS51470">
    <property type="entry name" value="FG_GAP"/>
    <property type="match status" value="3"/>
</dbReference>
<accession>A0ABN8R7Z5</accession>